<dbReference type="GO" id="GO:0006508">
    <property type="term" value="P:proteolysis"/>
    <property type="evidence" value="ECO:0007669"/>
    <property type="project" value="InterPro"/>
</dbReference>
<dbReference type="InterPro" id="IPR007484">
    <property type="entry name" value="Peptidase_M28"/>
</dbReference>
<dbReference type="GO" id="GO:0008235">
    <property type="term" value="F:metalloexopeptidase activity"/>
    <property type="evidence" value="ECO:0007669"/>
    <property type="project" value="InterPro"/>
</dbReference>
<sequence>MPLRFKCHSLLYTLCLWLLFFLVKPTAALAQEVQAAVLFHDLKVLAADTMQGRKTGTEGNRQARAYLIRRLKEIGLNGFRPDYTHPFTQGQVQGSNVIAYVKGQSERYIVVSAHYDHLGVKDGQIYNGADDNASGVAAALQLATLIKQQQSPRYSWLFVFLDAEEAGLLGAWAFVSQPPVPLKNIVLNLNFDMLSRSQKKELYVCGTAHYPKLRPLVKRCVPPVGLRVIFGHDTAHLGMQDWTAASDHYAFHKKGIPFLYFGVEDHPDYHRPTDDYENIDKDFYLKVVQYLAQLALLIDREL</sequence>
<keyword evidence="1" id="KW-0732">Signal</keyword>
<proteinExistence type="predicted"/>
<dbReference type="PANTHER" id="PTHR12147:SF26">
    <property type="entry name" value="PEPTIDASE M28 DOMAIN-CONTAINING PROTEIN"/>
    <property type="match status" value="1"/>
</dbReference>
<gene>
    <name evidence="3" type="ORF">FHS56_000831</name>
</gene>
<dbReference type="Gene3D" id="3.40.630.10">
    <property type="entry name" value="Zn peptidases"/>
    <property type="match status" value="1"/>
</dbReference>
<keyword evidence="3" id="KW-0378">Hydrolase</keyword>
<dbReference type="SUPFAM" id="SSF53187">
    <property type="entry name" value="Zn-dependent exopeptidases"/>
    <property type="match status" value="1"/>
</dbReference>
<dbReference type="EMBL" id="JAASRN010000001">
    <property type="protein sequence ID" value="NIK73345.1"/>
    <property type="molecule type" value="Genomic_DNA"/>
</dbReference>
<keyword evidence="3" id="KW-0645">Protease</keyword>
<dbReference type="Pfam" id="PF04389">
    <property type="entry name" value="Peptidase_M28"/>
    <property type="match status" value="1"/>
</dbReference>
<evidence type="ECO:0000313" key="3">
    <source>
        <dbReference type="EMBL" id="NIK73345.1"/>
    </source>
</evidence>
<name>A0A846MPF8_9BACT</name>
<dbReference type="InterPro" id="IPR045175">
    <property type="entry name" value="M28_fam"/>
</dbReference>
<dbReference type="RefSeq" id="WP_166918593.1">
    <property type="nucleotide sequence ID" value="NZ_JAASRN010000001.1"/>
</dbReference>
<evidence type="ECO:0000256" key="1">
    <source>
        <dbReference type="SAM" id="SignalP"/>
    </source>
</evidence>
<feature type="chain" id="PRO_5032710830" evidence="1">
    <location>
        <begin position="31"/>
        <end position="302"/>
    </location>
</feature>
<dbReference type="GO" id="GO:0004180">
    <property type="term" value="F:carboxypeptidase activity"/>
    <property type="evidence" value="ECO:0007669"/>
    <property type="project" value="UniProtKB-KW"/>
</dbReference>
<evidence type="ECO:0000259" key="2">
    <source>
        <dbReference type="Pfam" id="PF04389"/>
    </source>
</evidence>
<dbReference type="Proteomes" id="UP000537126">
    <property type="component" value="Unassembled WGS sequence"/>
</dbReference>
<dbReference type="PANTHER" id="PTHR12147">
    <property type="entry name" value="METALLOPEPTIDASE M28 FAMILY MEMBER"/>
    <property type="match status" value="1"/>
</dbReference>
<evidence type="ECO:0000313" key="4">
    <source>
        <dbReference type="Proteomes" id="UP000537126"/>
    </source>
</evidence>
<feature type="signal peptide" evidence="1">
    <location>
        <begin position="1"/>
        <end position="30"/>
    </location>
</feature>
<accession>A0A846MPF8</accession>
<reference evidence="3 4" key="1">
    <citation type="submission" date="2020-03" db="EMBL/GenBank/DDBJ databases">
        <title>Genomic Encyclopedia of Type Strains, Phase IV (KMG-IV): sequencing the most valuable type-strain genomes for metagenomic binning, comparative biology and taxonomic classification.</title>
        <authorList>
            <person name="Goeker M."/>
        </authorList>
    </citation>
    <scope>NUCLEOTIDE SEQUENCE [LARGE SCALE GENOMIC DNA]</scope>
    <source>
        <strain evidence="3 4">DSM 5718</strain>
    </source>
</reference>
<keyword evidence="3" id="KW-0121">Carboxypeptidase</keyword>
<keyword evidence="4" id="KW-1185">Reference proteome</keyword>
<comment type="caution">
    <text evidence="3">The sequence shown here is derived from an EMBL/GenBank/DDBJ whole genome shotgun (WGS) entry which is preliminary data.</text>
</comment>
<protein>
    <submittedName>
        <fullName evidence="3">Zn-dependent M28 family amino/carboxypeptidase</fullName>
    </submittedName>
</protein>
<feature type="domain" description="Peptidase M28" evidence="2">
    <location>
        <begin position="96"/>
        <end position="293"/>
    </location>
</feature>
<dbReference type="AlphaFoldDB" id="A0A846MPF8"/>
<organism evidence="3 4">
    <name type="scientific">Thermonema lapsum</name>
    <dbReference type="NCBI Taxonomy" id="28195"/>
    <lineage>
        <taxon>Bacteria</taxon>
        <taxon>Pseudomonadati</taxon>
        <taxon>Bacteroidota</taxon>
        <taxon>Cytophagia</taxon>
        <taxon>Cytophagales</taxon>
        <taxon>Thermonemataceae</taxon>
        <taxon>Thermonema</taxon>
    </lineage>
</organism>